<dbReference type="Proteomes" id="UP000067626">
    <property type="component" value="Chromosome"/>
</dbReference>
<dbReference type="RefSeq" id="WP_050432851.1">
    <property type="nucleotide sequence ID" value="NZ_CP012159.1"/>
</dbReference>
<organism evidence="2 3">
    <name type="scientific">Chondromyces crocatus</name>
    <dbReference type="NCBI Taxonomy" id="52"/>
    <lineage>
        <taxon>Bacteria</taxon>
        <taxon>Pseudomonadati</taxon>
        <taxon>Myxococcota</taxon>
        <taxon>Polyangia</taxon>
        <taxon>Polyangiales</taxon>
        <taxon>Polyangiaceae</taxon>
        <taxon>Chondromyces</taxon>
    </lineage>
</organism>
<dbReference type="EMBL" id="CP012159">
    <property type="protein sequence ID" value="AKT41009.1"/>
    <property type="molecule type" value="Genomic_DNA"/>
</dbReference>
<sequence length="127" mass="14479">MESARGQTSRDRQTLREREGSRSAVRLVVPEDGAGADPIETLIRRSRRCRRRGDARRALVLLRDACNHDEWRARSWTILGAFLAELGRKDEAVSALEHAHWLRVRAGEARRAEVTARLTEQARRQAA</sequence>
<evidence type="ECO:0000313" key="2">
    <source>
        <dbReference type="EMBL" id="AKT41009.1"/>
    </source>
</evidence>
<evidence type="ECO:0008006" key="4">
    <source>
        <dbReference type="Google" id="ProtNLM"/>
    </source>
</evidence>
<dbReference type="Gene3D" id="1.25.40.10">
    <property type="entry name" value="Tetratricopeptide repeat domain"/>
    <property type="match status" value="1"/>
</dbReference>
<dbReference type="AlphaFoldDB" id="A0A0K1EJH1"/>
<evidence type="ECO:0000313" key="3">
    <source>
        <dbReference type="Proteomes" id="UP000067626"/>
    </source>
</evidence>
<name>A0A0K1EJH1_CHOCO</name>
<feature type="region of interest" description="Disordered" evidence="1">
    <location>
        <begin position="1"/>
        <end position="23"/>
    </location>
</feature>
<dbReference type="KEGG" id="ccro:CMC5_051670"/>
<evidence type="ECO:0000256" key="1">
    <source>
        <dbReference type="SAM" id="MobiDB-lite"/>
    </source>
</evidence>
<gene>
    <name evidence="2" type="ORF">CMC5_051670</name>
</gene>
<dbReference type="InterPro" id="IPR011990">
    <property type="entry name" value="TPR-like_helical_dom_sf"/>
</dbReference>
<proteinExistence type="predicted"/>
<protein>
    <recommendedName>
        <fullName evidence="4">Tetratricopeptide repeat protein</fullName>
    </recommendedName>
</protein>
<keyword evidence="3" id="KW-1185">Reference proteome</keyword>
<accession>A0A0K1EJH1</accession>
<feature type="compositionally biased region" description="Basic and acidic residues" evidence="1">
    <location>
        <begin position="8"/>
        <end position="21"/>
    </location>
</feature>
<dbReference type="SUPFAM" id="SSF48452">
    <property type="entry name" value="TPR-like"/>
    <property type="match status" value="1"/>
</dbReference>
<reference evidence="2 3" key="1">
    <citation type="submission" date="2015-07" db="EMBL/GenBank/DDBJ databases">
        <title>Genome analysis of myxobacterium Chondromyces crocatus Cm c5 reveals a high potential for natural compound synthesis and the genetic basis for the loss of fruiting body formation.</title>
        <authorList>
            <person name="Zaburannyi N."/>
            <person name="Bunk B."/>
            <person name="Maier J."/>
            <person name="Overmann J."/>
            <person name="Mueller R."/>
        </authorList>
    </citation>
    <scope>NUCLEOTIDE SEQUENCE [LARGE SCALE GENOMIC DNA]</scope>
    <source>
        <strain evidence="2 3">Cm c5</strain>
    </source>
</reference>